<gene>
    <name evidence="2" type="ORF">F2Q70_00042954</name>
</gene>
<dbReference type="Pfam" id="PF13456">
    <property type="entry name" value="RVT_3"/>
    <property type="match status" value="1"/>
</dbReference>
<dbReference type="GO" id="GO:0004523">
    <property type="term" value="F:RNA-DNA hybrid ribonuclease activity"/>
    <property type="evidence" value="ECO:0007669"/>
    <property type="project" value="InterPro"/>
</dbReference>
<dbReference type="CDD" id="cd06222">
    <property type="entry name" value="RNase_H_like"/>
    <property type="match status" value="1"/>
</dbReference>
<dbReference type="InterPro" id="IPR002156">
    <property type="entry name" value="RNaseH_domain"/>
</dbReference>
<comment type="caution">
    <text evidence="2">The sequence shown here is derived from an EMBL/GenBank/DDBJ whole genome shotgun (WGS) entry which is preliminary data.</text>
</comment>
<organism evidence="2">
    <name type="scientific">Brassica cretica</name>
    <name type="common">Mustard</name>
    <dbReference type="NCBI Taxonomy" id="69181"/>
    <lineage>
        <taxon>Eukaryota</taxon>
        <taxon>Viridiplantae</taxon>
        <taxon>Streptophyta</taxon>
        <taxon>Embryophyta</taxon>
        <taxon>Tracheophyta</taxon>
        <taxon>Spermatophyta</taxon>
        <taxon>Magnoliopsida</taxon>
        <taxon>eudicotyledons</taxon>
        <taxon>Gunneridae</taxon>
        <taxon>Pentapetalae</taxon>
        <taxon>rosids</taxon>
        <taxon>malvids</taxon>
        <taxon>Brassicales</taxon>
        <taxon>Brassicaceae</taxon>
        <taxon>Brassiceae</taxon>
        <taxon>Brassica</taxon>
    </lineage>
</organism>
<dbReference type="InterPro" id="IPR012337">
    <property type="entry name" value="RNaseH-like_sf"/>
</dbReference>
<dbReference type="AlphaFoldDB" id="A0A8S9KDQ6"/>
<evidence type="ECO:0000313" key="2">
    <source>
        <dbReference type="EMBL" id="KAF2593290.1"/>
    </source>
</evidence>
<dbReference type="GO" id="GO:0003676">
    <property type="term" value="F:nucleic acid binding"/>
    <property type="evidence" value="ECO:0007669"/>
    <property type="project" value="InterPro"/>
</dbReference>
<proteinExistence type="predicted"/>
<sequence>MGELNEPSDVVAVRSDAVLCSTRQTSELGLTIGSAMQNRIFQQRIEFVGSPLMAEGLTLREVVLTCQRLELWSVRFESDSTQLVKCINSVLEVAELHSISSDVLAIVAEFVRVSFVWIPREKNMIADCLAKNALIVVELAVVEDVVNVPN</sequence>
<accession>A0A8S9KDQ6</accession>
<protein>
    <recommendedName>
        <fullName evidence="1">RNase H type-1 domain-containing protein</fullName>
    </recommendedName>
</protein>
<dbReference type="PANTHER" id="PTHR47074">
    <property type="entry name" value="BNAC02G40300D PROTEIN"/>
    <property type="match status" value="1"/>
</dbReference>
<evidence type="ECO:0000259" key="1">
    <source>
        <dbReference type="Pfam" id="PF13456"/>
    </source>
</evidence>
<dbReference type="InterPro" id="IPR036397">
    <property type="entry name" value="RNaseH_sf"/>
</dbReference>
<name>A0A8S9KDQ6_BRACR</name>
<dbReference type="InterPro" id="IPR044730">
    <property type="entry name" value="RNase_H-like_dom_plant"/>
</dbReference>
<dbReference type="InterPro" id="IPR052929">
    <property type="entry name" value="RNase_H-like_EbsB-rel"/>
</dbReference>
<dbReference type="Gene3D" id="3.30.420.10">
    <property type="entry name" value="Ribonuclease H-like superfamily/Ribonuclease H"/>
    <property type="match status" value="1"/>
</dbReference>
<dbReference type="SUPFAM" id="SSF53098">
    <property type="entry name" value="Ribonuclease H-like"/>
    <property type="match status" value="1"/>
</dbReference>
<reference evidence="2" key="1">
    <citation type="submission" date="2019-12" db="EMBL/GenBank/DDBJ databases">
        <title>Genome sequencing and annotation of Brassica cretica.</title>
        <authorList>
            <person name="Studholme D.J."/>
            <person name="Sarris P.F."/>
        </authorList>
    </citation>
    <scope>NUCLEOTIDE SEQUENCE</scope>
    <source>
        <strain evidence="2">PFS-102/07</strain>
        <tissue evidence="2">Leaf</tissue>
    </source>
</reference>
<dbReference type="EMBL" id="QGKY02000164">
    <property type="protein sequence ID" value="KAF2593290.1"/>
    <property type="molecule type" value="Genomic_DNA"/>
</dbReference>
<feature type="domain" description="RNase H type-1" evidence="1">
    <location>
        <begin position="19"/>
        <end position="133"/>
    </location>
</feature>
<dbReference type="PANTHER" id="PTHR47074:SF11">
    <property type="entry name" value="REVERSE TRANSCRIPTASE-LIKE PROTEIN"/>
    <property type="match status" value="1"/>
</dbReference>